<gene>
    <name evidence="2" type="ORF">CAMP_LOCUS7475</name>
</gene>
<keyword evidence="1" id="KW-0472">Membrane</keyword>
<dbReference type="InterPro" id="IPR009545">
    <property type="entry name" value="Claudin-like"/>
</dbReference>
<dbReference type="Pfam" id="PF06653">
    <property type="entry name" value="Claudin_3"/>
    <property type="match status" value="1"/>
</dbReference>
<keyword evidence="1" id="KW-0812">Transmembrane</keyword>
<protein>
    <submittedName>
        <fullName evidence="2">Uncharacterized protein</fullName>
    </submittedName>
</protein>
<dbReference type="Proteomes" id="UP001152747">
    <property type="component" value="Unassembled WGS sequence"/>
</dbReference>
<dbReference type="AlphaFoldDB" id="A0A9P1IHY2"/>
<evidence type="ECO:0000313" key="2">
    <source>
        <dbReference type="EMBL" id="CAI5444838.1"/>
    </source>
</evidence>
<keyword evidence="3" id="KW-1185">Reference proteome</keyword>
<reference evidence="2" key="1">
    <citation type="submission" date="2022-11" db="EMBL/GenBank/DDBJ databases">
        <authorList>
            <person name="Kikuchi T."/>
        </authorList>
    </citation>
    <scope>NUCLEOTIDE SEQUENCE</scope>
    <source>
        <strain evidence="2">PS1010</strain>
    </source>
</reference>
<evidence type="ECO:0000256" key="1">
    <source>
        <dbReference type="SAM" id="Phobius"/>
    </source>
</evidence>
<dbReference type="PANTHER" id="PTHR34151">
    <property type="entry name" value="PROTEIN CBG24195"/>
    <property type="match status" value="1"/>
</dbReference>
<dbReference type="EMBL" id="CANHGI010000003">
    <property type="protein sequence ID" value="CAI5444838.1"/>
    <property type="molecule type" value="Genomic_DNA"/>
</dbReference>
<proteinExistence type="predicted"/>
<keyword evidence="1" id="KW-1133">Transmembrane helix</keyword>
<sequence>MLKIVLISVGLIIGFSLDIVSMFTNGWICVNQYIGYTYYGIVPFRNDMPFWFRLGSVLMYCSFASYLILAPLFIFVV</sequence>
<accession>A0A9P1IHY2</accession>
<dbReference type="GO" id="GO:0045087">
    <property type="term" value="P:innate immune response"/>
    <property type="evidence" value="ECO:0007669"/>
    <property type="project" value="TreeGrafter"/>
</dbReference>
<dbReference type="PANTHER" id="PTHR34151:SF1">
    <property type="entry name" value="CASP-LIKE PROTEIN-RELATED"/>
    <property type="match status" value="1"/>
</dbReference>
<comment type="caution">
    <text evidence="2">The sequence shown here is derived from an EMBL/GenBank/DDBJ whole genome shotgun (WGS) entry which is preliminary data.</text>
</comment>
<name>A0A9P1IHY2_9PELO</name>
<evidence type="ECO:0000313" key="3">
    <source>
        <dbReference type="Proteomes" id="UP001152747"/>
    </source>
</evidence>
<organism evidence="2 3">
    <name type="scientific">Caenorhabditis angaria</name>
    <dbReference type="NCBI Taxonomy" id="860376"/>
    <lineage>
        <taxon>Eukaryota</taxon>
        <taxon>Metazoa</taxon>
        <taxon>Ecdysozoa</taxon>
        <taxon>Nematoda</taxon>
        <taxon>Chromadorea</taxon>
        <taxon>Rhabditida</taxon>
        <taxon>Rhabditina</taxon>
        <taxon>Rhabditomorpha</taxon>
        <taxon>Rhabditoidea</taxon>
        <taxon>Rhabditidae</taxon>
        <taxon>Peloderinae</taxon>
        <taxon>Caenorhabditis</taxon>
    </lineage>
</organism>
<feature type="transmembrane region" description="Helical" evidence="1">
    <location>
        <begin position="50"/>
        <end position="76"/>
    </location>
</feature>